<dbReference type="EMBL" id="KZ857485">
    <property type="protein sequence ID" value="RDX42418.1"/>
    <property type="molecule type" value="Genomic_DNA"/>
</dbReference>
<evidence type="ECO:0000313" key="2">
    <source>
        <dbReference type="Proteomes" id="UP000256964"/>
    </source>
</evidence>
<dbReference type="AlphaFoldDB" id="A0A371CQ45"/>
<reference evidence="1 2" key="1">
    <citation type="journal article" date="2018" name="Biotechnol. Biofuels">
        <title>Integrative visual omics of the white-rot fungus Polyporus brumalis exposes the biotechnological potential of its oxidative enzymes for delignifying raw plant biomass.</title>
        <authorList>
            <person name="Miyauchi S."/>
            <person name="Rancon A."/>
            <person name="Drula E."/>
            <person name="Hage H."/>
            <person name="Chaduli D."/>
            <person name="Favel A."/>
            <person name="Grisel S."/>
            <person name="Henrissat B."/>
            <person name="Herpoel-Gimbert I."/>
            <person name="Ruiz-Duenas F.J."/>
            <person name="Chevret D."/>
            <person name="Hainaut M."/>
            <person name="Lin J."/>
            <person name="Wang M."/>
            <person name="Pangilinan J."/>
            <person name="Lipzen A."/>
            <person name="Lesage-Meessen L."/>
            <person name="Navarro D."/>
            <person name="Riley R."/>
            <person name="Grigoriev I.V."/>
            <person name="Zhou S."/>
            <person name="Raouche S."/>
            <person name="Rosso M.N."/>
        </authorList>
    </citation>
    <scope>NUCLEOTIDE SEQUENCE [LARGE SCALE GENOMIC DNA]</scope>
    <source>
        <strain evidence="1 2">BRFM 1820</strain>
    </source>
</reference>
<protein>
    <submittedName>
        <fullName evidence="1">Uncharacterized protein</fullName>
    </submittedName>
</protein>
<proteinExistence type="predicted"/>
<accession>A0A371CQ45</accession>
<dbReference type="Proteomes" id="UP000256964">
    <property type="component" value="Unassembled WGS sequence"/>
</dbReference>
<sequence length="76" mass="8283">MTVILRGAGDSGLRGRCRPARRLRWTSRCQQQPGRWTERCSLSTVLQLAPGAGAGVATARIASEATERGLRTWSTE</sequence>
<keyword evidence="2" id="KW-1185">Reference proteome</keyword>
<evidence type="ECO:0000313" key="1">
    <source>
        <dbReference type="EMBL" id="RDX42418.1"/>
    </source>
</evidence>
<gene>
    <name evidence="1" type="ORF">OH76DRAFT_104781</name>
</gene>
<organism evidence="1 2">
    <name type="scientific">Lentinus brumalis</name>
    <dbReference type="NCBI Taxonomy" id="2498619"/>
    <lineage>
        <taxon>Eukaryota</taxon>
        <taxon>Fungi</taxon>
        <taxon>Dikarya</taxon>
        <taxon>Basidiomycota</taxon>
        <taxon>Agaricomycotina</taxon>
        <taxon>Agaricomycetes</taxon>
        <taxon>Polyporales</taxon>
        <taxon>Polyporaceae</taxon>
        <taxon>Lentinus</taxon>
    </lineage>
</organism>
<name>A0A371CQ45_9APHY</name>